<dbReference type="InterPro" id="IPR005922">
    <property type="entry name" value="Phe_NH3-lyase"/>
</dbReference>
<evidence type="ECO:0008006" key="6">
    <source>
        <dbReference type="Google" id="ProtNLM"/>
    </source>
</evidence>
<dbReference type="InterPro" id="IPR001106">
    <property type="entry name" value="Aromatic_Lyase"/>
</dbReference>
<dbReference type="InterPro" id="IPR008948">
    <property type="entry name" value="L-Aspartase-like"/>
</dbReference>
<dbReference type="GO" id="GO:0006559">
    <property type="term" value="P:L-phenylalanine catabolic process"/>
    <property type="evidence" value="ECO:0007669"/>
    <property type="project" value="InterPro"/>
</dbReference>
<dbReference type="GO" id="GO:0016841">
    <property type="term" value="F:ammonia-lyase activity"/>
    <property type="evidence" value="ECO:0007669"/>
    <property type="project" value="InterPro"/>
</dbReference>
<dbReference type="Pfam" id="PF00221">
    <property type="entry name" value="Lyase_aromatic"/>
    <property type="match status" value="1"/>
</dbReference>
<organism evidence="4 5">
    <name type="scientific">Lepraria neglecta</name>
    <dbReference type="NCBI Taxonomy" id="209136"/>
    <lineage>
        <taxon>Eukaryota</taxon>
        <taxon>Fungi</taxon>
        <taxon>Dikarya</taxon>
        <taxon>Ascomycota</taxon>
        <taxon>Pezizomycotina</taxon>
        <taxon>Lecanoromycetes</taxon>
        <taxon>OSLEUM clade</taxon>
        <taxon>Lecanoromycetidae</taxon>
        <taxon>Lecanorales</taxon>
        <taxon>Lecanorineae</taxon>
        <taxon>Stereocaulaceae</taxon>
        <taxon>Lepraria</taxon>
    </lineage>
</organism>
<reference evidence="4" key="1">
    <citation type="submission" date="2022-11" db="EMBL/GenBank/DDBJ databases">
        <title>Chromosomal genome sequence assembly and mating type (MAT) locus characterization of the leprose asexual lichenized fungus Lepraria neglecta (Nyl.) Erichsen.</title>
        <authorList>
            <person name="Allen J.L."/>
            <person name="Pfeffer B."/>
        </authorList>
    </citation>
    <scope>NUCLEOTIDE SEQUENCE</scope>
    <source>
        <strain evidence="4">Allen 5258</strain>
    </source>
</reference>
<evidence type="ECO:0000256" key="2">
    <source>
        <dbReference type="RuleBase" id="RU003954"/>
    </source>
</evidence>
<dbReference type="AlphaFoldDB" id="A0AAD9ZI06"/>
<dbReference type="Gene3D" id="1.20.200.10">
    <property type="entry name" value="Fumarase/aspartase (Central domain)"/>
    <property type="match status" value="1"/>
</dbReference>
<evidence type="ECO:0000313" key="4">
    <source>
        <dbReference type="EMBL" id="KAK3177947.1"/>
    </source>
</evidence>
<feature type="region of interest" description="Disordered" evidence="3">
    <location>
        <begin position="1"/>
        <end position="21"/>
    </location>
</feature>
<protein>
    <recommendedName>
        <fullName evidence="6">Phenylalanine ammonia-lyase</fullName>
    </recommendedName>
</protein>
<dbReference type="GO" id="GO:0005737">
    <property type="term" value="C:cytoplasm"/>
    <property type="evidence" value="ECO:0007669"/>
    <property type="project" value="InterPro"/>
</dbReference>
<dbReference type="PROSITE" id="PS00488">
    <property type="entry name" value="PAL_HISTIDASE"/>
    <property type="match status" value="1"/>
</dbReference>
<dbReference type="InterPro" id="IPR024083">
    <property type="entry name" value="Fumarase/histidase_N"/>
</dbReference>
<proteinExistence type="inferred from homology"/>
<comment type="similarity">
    <text evidence="1 2">Belongs to the PAL/histidase family.</text>
</comment>
<evidence type="ECO:0000313" key="5">
    <source>
        <dbReference type="Proteomes" id="UP001276659"/>
    </source>
</evidence>
<keyword evidence="2" id="KW-0456">Lyase</keyword>
<name>A0AAD9ZI06_9LECA</name>
<evidence type="ECO:0000256" key="3">
    <source>
        <dbReference type="SAM" id="MobiDB-lite"/>
    </source>
</evidence>
<keyword evidence="5" id="KW-1185">Reference proteome</keyword>
<dbReference type="EMBL" id="JASNWA010000003">
    <property type="protein sequence ID" value="KAK3177947.1"/>
    <property type="molecule type" value="Genomic_DNA"/>
</dbReference>
<dbReference type="InterPro" id="IPR022313">
    <property type="entry name" value="Phe/His_NH3-lyase_AS"/>
</dbReference>
<comment type="caution">
    <text evidence="4">The sequence shown here is derived from an EMBL/GenBank/DDBJ whole genome shotgun (WGS) entry which is preliminary data.</text>
</comment>
<dbReference type="PANTHER" id="PTHR10362">
    <property type="entry name" value="HISTIDINE AMMONIA-LYASE"/>
    <property type="match status" value="1"/>
</dbReference>
<feature type="compositionally biased region" description="Basic and acidic residues" evidence="3">
    <location>
        <begin position="9"/>
        <end position="19"/>
    </location>
</feature>
<dbReference type="CDD" id="cd00332">
    <property type="entry name" value="PAL-HAL"/>
    <property type="match status" value="1"/>
</dbReference>
<dbReference type="Gene3D" id="1.10.274.20">
    <property type="entry name" value="Phenylalanine ammonia-lyase 1, domain 3"/>
    <property type="match status" value="1"/>
</dbReference>
<dbReference type="NCBIfam" id="TIGR01226">
    <property type="entry name" value="phe_am_lyase"/>
    <property type="match status" value="1"/>
</dbReference>
<evidence type="ECO:0000256" key="1">
    <source>
        <dbReference type="ARBA" id="ARBA00007238"/>
    </source>
</evidence>
<dbReference type="InterPro" id="IPR023144">
    <property type="entry name" value="Phe_NH3-lyase_shielding_dom_sf"/>
</dbReference>
<dbReference type="SUPFAM" id="SSF48557">
    <property type="entry name" value="L-aspartase-like"/>
    <property type="match status" value="1"/>
</dbReference>
<sequence length="729" mass="79134">MSPATLDSPEPKEFTDKPEFFPPTPASMEMAQSGPHGNMVLHEWNILVAHVDGNKHVFVDMQDLGIATVSAVSRHSTRVEIADTAAVISRVNRSVDFLSQRLQGGRSLYGVTTGFGGSADTRTDRPKDLQRALIQHQQSGILPVVKEAGSIHAKLSNSPGTEYMPETWVRGTMLVRCKSLLAGHSAARFDIIESLLALLNHNMIPLVPLRGSVSASGDLQPLSYITGVIEGNPDGYVWTDDGKGGRDLIPADKALELLALQPITLGPKEGLAILNGTAVSTAVSALALQESHHLAIFSQILTAMGVEALQGSVGSFNAFFSKVRPHRGQAEAAKNIRSFLANSKIARSDDEDEECAGGLKQDRYALRTSPQWIGPQLEDLALAHEQISIECNSTTDNPLVDVIGGAIHHGGNFQAVSITSAMEKTRLSLQMFGRMLFSQCTELINPAMNNGLPPNLAADEPSTSFTMKGADINVAAYMSELAFLASPVSSHVQTAEMGNQAINSLAFISARYTHTAIDCLSNICASYLYVLCQALDLRAMNVLFAEAMEPVLRDVTTKVFESAIQHPHTLETLQSQLLKHMLKHLPTTTQLDSRHRAQDAAEAVQSTLTTFLYTHCTLAKEFDVLGAIRDWTFQSSESLYQTFTQNRDRYFAKPDATPYLGAASSRMYAYVRNDLQVPFNRGLADRPQPGNGMKTIGSNISVIYEAMRSGRLYGPVLDCLKGDCFGNGA</sequence>
<dbReference type="Proteomes" id="UP001276659">
    <property type="component" value="Unassembled WGS sequence"/>
</dbReference>
<accession>A0AAD9ZI06</accession>
<gene>
    <name evidence="4" type="ORF">OEA41_000079</name>
</gene>
<dbReference type="Gene3D" id="1.10.275.10">
    <property type="entry name" value="Fumarase/aspartase (N-terminal domain)"/>
    <property type="match status" value="1"/>
</dbReference>